<protein>
    <submittedName>
        <fullName evidence="2">Uncharacterized protein</fullName>
    </submittedName>
</protein>
<evidence type="ECO:0000256" key="1">
    <source>
        <dbReference type="SAM" id="Phobius"/>
    </source>
</evidence>
<sequence>MGIIIGYVTTYVFDIKFIKKERIKTIKFNIGRRRLHLHHWLMGAIAFLVCWIIGVLSFIPAVVLGMAGGVIAHDLYLDKDWHKIIVKK</sequence>
<comment type="caution">
    <text evidence="2">The sequence shown here is derived from an EMBL/GenBank/DDBJ whole genome shotgun (WGS) entry which is preliminary data.</text>
</comment>
<keyword evidence="1" id="KW-0812">Transmembrane</keyword>
<reference evidence="3" key="1">
    <citation type="submission" date="2017-09" db="EMBL/GenBank/DDBJ databases">
        <title>Depth-based differentiation of microbial function through sediment-hosted aquifers and enrichment of novel symbionts in the deep terrestrial subsurface.</title>
        <authorList>
            <person name="Probst A.J."/>
            <person name="Ladd B."/>
            <person name="Jarett J.K."/>
            <person name="Geller-Mcgrath D.E."/>
            <person name="Sieber C.M.K."/>
            <person name="Emerson J.B."/>
            <person name="Anantharaman K."/>
            <person name="Thomas B.C."/>
            <person name="Malmstrom R."/>
            <person name="Stieglmeier M."/>
            <person name="Klingl A."/>
            <person name="Woyke T."/>
            <person name="Ryan C.M."/>
            <person name="Banfield J.F."/>
        </authorList>
    </citation>
    <scope>NUCLEOTIDE SEQUENCE [LARGE SCALE GENOMIC DNA]</scope>
</reference>
<feature type="transmembrane region" description="Helical" evidence="1">
    <location>
        <begin position="40"/>
        <end position="71"/>
    </location>
</feature>
<evidence type="ECO:0000313" key="3">
    <source>
        <dbReference type="Proteomes" id="UP000229784"/>
    </source>
</evidence>
<dbReference type="Proteomes" id="UP000229784">
    <property type="component" value="Unassembled WGS sequence"/>
</dbReference>
<accession>A0A2M6XV37</accession>
<keyword evidence="1" id="KW-1133">Transmembrane helix</keyword>
<proteinExistence type="predicted"/>
<dbReference type="AlphaFoldDB" id="A0A2M6XV37"/>
<keyword evidence="1" id="KW-0472">Membrane</keyword>
<organism evidence="2 3">
    <name type="scientific">bacterium (Candidatus Gribaldobacteria) CG08_land_8_20_14_0_20_39_15</name>
    <dbReference type="NCBI Taxonomy" id="2014273"/>
    <lineage>
        <taxon>Bacteria</taxon>
        <taxon>Candidatus Gribaldobacteria</taxon>
    </lineage>
</organism>
<dbReference type="EMBL" id="PEXQ01000017">
    <property type="protein sequence ID" value="PIU16330.1"/>
    <property type="molecule type" value="Genomic_DNA"/>
</dbReference>
<gene>
    <name evidence="2" type="ORF">COT20_00700</name>
</gene>
<name>A0A2M6XV37_9BACT</name>
<evidence type="ECO:0000313" key="2">
    <source>
        <dbReference type="EMBL" id="PIU16330.1"/>
    </source>
</evidence>